<reference evidence="5" key="1">
    <citation type="submission" date="2020-07" db="EMBL/GenBank/DDBJ databases">
        <authorList>
            <person name="Pettersson B.M.F."/>
            <person name="Behra P.R.K."/>
            <person name="Ramesh M."/>
            <person name="Das S."/>
            <person name="Dasgupta S."/>
            <person name="Kirsebom L.A."/>
        </authorList>
    </citation>
    <scope>NUCLEOTIDE SEQUENCE</scope>
    <source>
        <strain evidence="5">DSM 44615</strain>
    </source>
</reference>
<dbReference type="Gene3D" id="3.40.50.720">
    <property type="entry name" value="NAD(P)-binding Rossmann-like Domain"/>
    <property type="match status" value="1"/>
</dbReference>
<evidence type="ECO:0000313" key="5">
    <source>
        <dbReference type="EMBL" id="MCV7170337.1"/>
    </source>
</evidence>
<evidence type="ECO:0000259" key="4">
    <source>
        <dbReference type="SMART" id="SM00822"/>
    </source>
</evidence>
<dbReference type="InterPro" id="IPR036291">
    <property type="entry name" value="NAD(P)-bd_dom_sf"/>
</dbReference>
<evidence type="ECO:0000256" key="1">
    <source>
        <dbReference type="ARBA" id="ARBA00006484"/>
    </source>
</evidence>
<comment type="caution">
    <text evidence="5">The sequence shown here is derived from an EMBL/GenBank/DDBJ whole genome shotgun (WGS) entry which is preliminary data.</text>
</comment>
<dbReference type="AlphaFoldDB" id="A0A9X2YPK1"/>
<dbReference type="SMART" id="SM00822">
    <property type="entry name" value="PKS_KR"/>
    <property type="match status" value="1"/>
</dbReference>
<dbReference type="PANTHER" id="PTHR44196">
    <property type="entry name" value="DEHYDROGENASE/REDUCTASE SDR FAMILY MEMBER 7B"/>
    <property type="match status" value="1"/>
</dbReference>
<dbReference type="PRINTS" id="PR00080">
    <property type="entry name" value="SDRFAMILY"/>
</dbReference>
<dbReference type="InterPro" id="IPR002347">
    <property type="entry name" value="SDR_fam"/>
</dbReference>
<evidence type="ECO:0000256" key="3">
    <source>
        <dbReference type="RuleBase" id="RU000363"/>
    </source>
</evidence>
<organism evidence="5 6">
    <name type="scientific">[Mycobacterium] manitobense</name>
    <dbReference type="NCBI Taxonomy" id="190147"/>
    <lineage>
        <taxon>Bacteria</taxon>
        <taxon>Bacillati</taxon>
        <taxon>Actinomycetota</taxon>
        <taxon>Actinomycetes</taxon>
        <taxon>Mycobacteriales</taxon>
        <taxon>Mycobacteriaceae</taxon>
        <taxon>Mycolicibacterium</taxon>
    </lineage>
</organism>
<dbReference type="InterPro" id="IPR020904">
    <property type="entry name" value="Sc_DH/Rdtase_CS"/>
</dbReference>
<reference evidence="5" key="2">
    <citation type="journal article" date="2022" name="BMC Genomics">
        <title>Comparative genome analysis of mycobacteria focusing on tRNA and non-coding RNA.</title>
        <authorList>
            <person name="Behra P.R.K."/>
            <person name="Pettersson B.M.F."/>
            <person name="Ramesh M."/>
            <person name="Das S."/>
            <person name="Dasgupta S."/>
            <person name="Kirsebom L.A."/>
        </authorList>
    </citation>
    <scope>NUCLEOTIDE SEQUENCE</scope>
    <source>
        <strain evidence="5">DSM 44615</strain>
    </source>
</reference>
<keyword evidence="6" id="KW-1185">Reference proteome</keyword>
<dbReference type="Proteomes" id="UP001140293">
    <property type="component" value="Unassembled WGS sequence"/>
</dbReference>
<evidence type="ECO:0000313" key="6">
    <source>
        <dbReference type="Proteomes" id="UP001140293"/>
    </source>
</evidence>
<dbReference type="PANTHER" id="PTHR44196:SF1">
    <property type="entry name" value="DEHYDROGENASE_REDUCTASE SDR FAMILY MEMBER 7B"/>
    <property type="match status" value="1"/>
</dbReference>
<sequence>MDLGGKRVLITGASRGIGEAMARSFAEAGATVALVARSAEPLQALADGLGGTAHAADLADPAQVDALIGRVEDEAGPVDVLVNNAGIESTAGFADAPDGELQRVTQVNYLAPAELCRRATPRMLSRGGGHIVNISSLAAVSVFPGLVSYGASKAALSAFTGGLRVDLRGLPIGTTLVELGPVPTDLLAKADDYAPTRDSFRRMYRLHMLADMPRETVAAAIVEAVSKNRRYVRLPRRAALFATLVETPRRITALALTGVAHQPR</sequence>
<accession>A0A9X2YPK1</accession>
<dbReference type="CDD" id="cd05233">
    <property type="entry name" value="SDR_c"/>
    <property type="match status" value="1"/>
</dbReference>
<feature type="domain" description="Ketoreductase" evidence="4">
    <location>
        <begin position="6"/>
        <end position="182"/>
    </location>
</feature>
<dbReference type="PRINTS" id="PR00081">
    <property type="entry name" value="GDHRDH"/>
</dbReference>
<dbReference type="RefSeq" id="WP_264012528.1">
    <property type="nucleotide sequence ID" value="NZ_JACKSJ010000082.1"/>
</dbReference>
<name>A0A9X2YPK1_9MYCO</name>
<protein>
    <submittedName>
        <fullName evidence="5">SDR family oxidoreductase</fullName>
    </submittedName>
</protein>
<proteinExistence type="inferred from homology"/>
<gene>
    <name evidence="5" type="ORF">H7I41_10460</name>
</gene>
<comment type="similarity">
    <text evidence="1 3">Belongs to the short-chain dehydrogenases/reductases (SDR) family.</text>
</comment>
<dbReference type="EMBL" id="JACKSJ010000082">
    <property type="protein sequence ID" value="MCV7170337.1"/>
    <property type="molecule type" value="Genomic_DNA"/>
</dbReference>
<dbReference type="InterPro" id="IPR057326">
    <property type="entry name" value="KR_dom"/>
</dbReference>
<dbReference type="GO" id="GO:0016020">
    <property type="term" value="C:membrane"/>
    <property type="evidence" value="ECO:0007669"/>
    <property type="project" value="TreeGrafter"/>
</dbReference>
<dbReference type="SUPFAM" id="SSF51735">
    <property type="entry name" value="NAD(P)-binding Rossmann-fold domains"/>
    <property type="match status" value="1"/>
</dbReference>
<dbReference type="GO" id="GO:0016491">
    <property type="term" value="F:oxidoreductase activity"/>
    <property type="evidence" value="ECO:0007669"/>
    <property type="project" value="UniProtKB-KW"/>
</dbReference>
<evidence type="ECO:0000256" key="2">
    <source>
        <dbReference type="ARBA" id="ARBA00023002"/>
    </source>
</evidence>
<keyword evidence="2" id="KW-0560">Oxidoreductase</keyword>
<dbReference type="Pfam" id="PF00106">
    <property type="entry name" value="adh_short"/>
    <property type="match status" value="1"/>
</dbReference>
<dbReference type="PROSITE" id="PS00061">
    <property type="entry name" value="ADH_SHORT"/>
    <property type="match status" value="1"/>
</dbReference>